<dbReference type="Proteomes" id="UP000049855">
    <property type="component" value="Unassembled WGS sequence"/>
</dbReference>
<dbReference type="GO" id="GO:0008168">
    <property type="term" value="F:methyltransferase activity"/>
    <property type="evidence" value="ECO:0007669"/>
    <property type="project" value="UniProtKB-KW"/>
</dbReference>
<organism evidence="2 3">
    <name type="scientific">Sporomusa ovata</name>
    <dbReference type="NCBI Taxonomy" id="2378"/>
    <lineage>
        <taxon>Bacteria</taxon>
        <taxon>Bacillati</taxon>
        <taxon>Bacillota</taxon>
        <taxon>Negativicutes</taxon>
        <taxon>Selenomonadales</taxon>
        <taxon>Sporomusaceae</taxon>
        <taxon>Sporomusa</taxon>
    </lineage>
</organism>
<evidence type="ECO:0000259" key="1">
    <source>
        <dbReference type="Pfam" id="PF18978"/>
    </source>
</evidence>
<feature type="domain" description="DUF5714" evidence="1">
    <location>
        <begin position="25"/>
        <end position="193"/>
    </location>
</feature>
<reference evidence="3" key="1">
    <citation type="submission" date="2015-03" db="EMBL/GenBank/DDBJ databases">
        <authorList>
            <person name="Nijsse Bart"/>
        </authorList>
    </citation>
    <scope>NUCLEOTIDE SEQUENCE [LARGE SCALE GENOMIC DNA]</scope>
</reference>
<keyword evidence="2" id="KW-0489">Methyltransferase</keyword>
<name>A0A0U1KU10_9FIRM</name>
<sequence>MHLIENEDEIYDKLQAQCLKMFEADEKLTVIDMAITLMDNEEVPMHYPFHHFIVPAVLLTATKKAQQAARDELCISLTEALKRSKYVLGGFCGSHGACGAAIGMGIYMSIATDNTPMSTRTWSWVNQATGVCLQEISKIPGPRCCKRTVFIVLKTAITFVKEKLNIDLPMQEQIICKYYERNAECKRVLCSFYQADSEGEKE</sequence>
<dbReference type="GO" id="GO:0032259">
    <property type="term" value="P:methylation"/>
    <property type="evidence" value="ECO:0007669"/>
    <property type="project" value="UniProtKB-KW"/>
</dbReference>
<dbReference type="InterPro" id="IPR043768">
    <property type="entry name" value="DUF5714"/>
</dbReference>
<dbReference type="Pfam" id="PF18978">
    <property type="entry name" value="DUF5714"/>
    <property type="match status" value="1"/>
</dbReference>
<dbReference type="EC" id="2.1.1.-" evidence="2"/>
<protein>
    <submittedName>
        <fullName evidence="2">Methyltransferase</fullName>
        <ecNumber evidence="2">2.1.1.-</ecNumber>
    </submittedName>
</protein>
<dbReference type="EMBL" id="CTRP01000003">
    <property type="protein sequence ID" value="CQR70922.1"/>
    <property type="molecule type" value="Genomic_DNA"/>
</dbReference>
<proteinExistence type="predicted"/>
<gene>
    <name evidence="2" type="ORF">SpAn4DRAFT_1900</name>
</gene>
<evidence type="ECO:0000313" key="3">
    <source>
        <dbReference type="Proteomes" id="UP000049855"/>
    </source>
</evidence>
<keyword evidence="2" id="KW-0808">Transferase</keyword>
<keyword evidence="3" id="KW-1185">Reference proteome</keyword>
<dbReference type="AlphaFoldDB" id="A0A0U1KU10"/>
<dbReference type="RefSeq" id="WP_021169635.1">
    <property type="nucleotide sequence ID" value="NZ_CTRP01000003.1"/>
</dbReference>
<evidence type="ECO:0000313" key="2">
    <source>
        <dbReference type="EMBL" id="CQR70922.1"/>
    </source>
</evidence>
<accession>A0A0U1KU10</accession>